<dbReference type="InterPro" id="IPR011009">
    <property type="entry name" value="Kinase-like_dom_sf"/>
</dbReference>
<protein>
    <submittedName>
        <fullName evidence="4">AarF/ABC1/UbiB kinase family protein</fullName>
    </submittedName>
</protein>
<dbReference type="Proteomes" id="UP000325516">
    <property type="component" value="Chromosome"/>
</dbReference>
<dbReference type="Pfam" id="PF03109">
    <property type="entry name" value="ABC1"/>
    <property type="match status" value="1"/>
</dbReference>
<dbReference type="PANTHER" id="PTHR10566:SF113">
    <property type="entry name" value="PROTEIN ACTIVITY OF BC1 COMPLEX KINASE 7, CHLOROPLASTIC"/>
    <property type="match status" value="1"/>
</dbReference>
<dbReference type="InterPro" id="IPR004147">
    <property type="entry name" value="ABC1_dom"/>
</dbReference>
<feature type="domain" description="ABC1 atypical kinase-like" evidence="3">
    <location>
        <begin position="90"/>
        <end position="332"/>
    </location>
</feature>
<comment type="similarity">
    <text evidence="1">Belongs to the protein kinase superfamily. ADCK protein kinase family.</text>
</comment>
<organism evidence="4 5">
    <name type="scientific">Microbacterium lushaniae</name>
    <dbReference type="NCBI Taxonomy" id="2614639"/>
    <lineage>
        <taxon>Bacteria</taxon>
        <taxon>Bacillati</taxon>
        <taxon>Actinomycetota</taxon>
        <taxon>Actinomycetes</taxon>
        <taxon>Micrococcales</taxon>
        <taxon>Microbacteriaceae</taxon>
        <taxon>Microbacterium</taxon>
    </lineage>
</organism>
<evidence type="ECO:0000313" key="5">
    <source>
        <dbReference type="Proteomes" id="UP000325516"/>
    </source>
</evidence>
<dbReference type="AlphaFoldDB" id="A0A5J6L738"/>
<dbReference type="GO" id="GO:0016301">
    <property type="term" value="F:kinase activity"/>
    <property type="evidence" value="ECO:0007669"/>
    <property type="project" value="UniProtKB-KW"/>
</dbReference>
<evidence type="ECO:0000259" key="3">
    <source>
        <dbReference type="Pfam" id="PF03109"/>
    </source>
</evidence>
<keyword evidence="2" id="KW-0812">Transmembrane</keyword>
<evidence type="ECO:0000256" key="2">
    <source>
        <dbReference type="SAM" id="Phobius"/>
    </source>
</evidence>
<feature type="transmembrane region" description="Helical" evidence="2">
    <location>
        <begin position="524"/>
        <end position="541"/>
    </location>
</feature>
<name>A0A5J6L738_9MICO</name>
<dbReference type="Gene3D" id="3.90.1200.10">
    <property type="match status" value="1"/>
</dbReference>
<evidence type="ECO:0000313" key="4">
    <source>
        <dbReference type="EMBL" id="QEW04265.1"/>
    </source>
</evidence>
<keyword evidence="4" id="KW-0808">Transferase</keyword>
<evidence type="ECO:0000256" key="1">
    <source>
        <dbReference type="ARBA" id="ARBA00009670"/>
    </source>
</evidence>
<accession>A0A5J6L738</accession>
<proteinExistence type="inferred from homology"/>
<feature type="transmembrane region" description="Helical" evidence="2">
    <location>
        <begin position="494"/>
        <end position="512"/>
    </location>
</feature>
<sequence>MRVNFSRYQEIADTLTRHGLGFLAGATGVARWVPARRRRDVPHPQTRSYTVPQRVRVALEELGPTFVKLGQLLSTRPDLLPPAYIMELSKLQDAAPPVPAADIRDAIQRELGAEPEDLFAEFEWTPLASASIGQVHAARLDGTSVVVKVRRPDAVRQVQEDLEILNSLAARVDRAWAPARAYDIRGIVREFSRTLRAELDYHREAQNAERFAAQFADRPDVVIPRVFWERTTSRVLTLERMTGIKINDLAALDAAGVDRRALARSGADIVLSMIFEHRFFHADPHPGNLFVHPDGRIALIDFGMVGEIGEELRDRFADFLIAFTLRNPDALADALEGVSVTRGDVDRYAFREALRSFVSLYSDRSLTEVGFARLASELLALLREQRLQLPREVALIFKVLMMMEGIGVQLDPQFDLTAVLTPYARRLVRERFAPAAIANRIARASADAGTLALELPTRLRRVIDTVDRNGLEVHLRAAELEPLVGRAERIGNRLVAGVITAALINAVGQFIARDSRWRSRQSALVGAGVTVATTLSGYLLWTARRRSGPN</sequence>
<keyword evidence="5" id="KW-1185">Reference proteome</keyword>
<dbReference type="RefSeq" id="WP_150926243.1">
    <property type="nucleotide sequence ID" value="NZ_CP044232.1"/>
</dbReference>
<dbReference type="EMBL" id="CP044232">
    <property type="protein sequence ID" value="QEW04265.1"/>
    <property type="molecule type" value="Genomic_DNA"/>
</dbReference>
<keyword evidence="2" id="KW-1133">Transmembrane helix</keyword>
<dbReference type="KEGG" id="mlz:F6J85_14980"/>
<dbReference type="InterPro" id="IPR050154">
    <property type="entry name" value="UbiB_kinase"/>
</dbReference>
<dbReference type="SUPFAM" id="SSF56112">
    <property type="entry name" value="Protein kinase-like (PK-like)"/>
    <property type="match status" value="1"/>
</dbReference>
<keyword evidence="4" id="KW-0418">Kinase</keyword>
<dbReference type="CDD" id="cd05121">
    <property type="entry name" value="ABC1_ADCK3-like"/>
    <property type="match status" value="1"/>
</dbReference>
<gene>
    <name evidence="4" type="ORF">F6J85_14980</name>
</gene>
<reference evidence="5" key="1">
    <citation type="submission" date="2019-09" db="EMBL/GenBank/DDBJ databases">
        <title>Mumia zhuanghuii sp. nov. isolated from the intestinal contents of plateau pika (Ochotona curzoniae) in the Qinghai-Tibet plateau of China.</title>
        <authorList>
            <person name="Tian Z."/>
        </authorList>
    </citation>
    <scope>NUCLEOTIDE SEQUENCE [LARGE SCALE GENOMIC DNA]</scope>
    <source>
        <strain evidence="5">L-031</strain>
    </source>
</reference>
<keyword evidence="2" id="KW-0472">Membrane</keyword>
<dbReference type="PANTHER" id="PTHR10566">
    <property type="entry name" value="CHAPERONE-ACTIVITY OF BC1 COMPLEX CABC1 -RELATED"/>
    <property type="match status" value="1"/>
</dbReference>